<keyword evidence="2" id="KW-1185">Reference proteome</keyword>
<evidence type="ECO:0000313" key="2">
    <source>
        <dbReference type="Proteomes" id="UP000024635"/>
    </source>
</evidence>
<dbReference type="Proteomes" id="UP000024635">
    <property type="component" value="Unassembled WGS sequence"/>
</dbReference>
<accession>A0A016WFY7</accession>
<protein>
    <submittedName>
        <fullName evidence="1">Uncharacterized protein</fullName>
    </submittedName>
</protein>
<comment type="caution">
    <text evidence="1">The sequence shown here is derived from an EMBL/GenBank/DDBJ whole genome shotgun (WGS) entry which is preliminary data.</text>
</comment>
<organism evidence="1 2">
    <name type="scientific">Ancylostoma ceylanicum</name>
    <dbReference type="NCBI Taxonomy" id="53326"/>
    <lineage>
        <taxon>Eukaryota</taxon>
        <taxon>Metazoa</taxon>
        <taxon>Ecdysozoa</taxon>
        <taxon>Nematoda</taxon>
        <taxon>Chromadorea</taxon>
        <taxon>Rhabditida</taxon>
        <taxon>Rhabditina</taxon>
        <taxon>Rhabditomorpha</taxon>
        <taxon>Strongyloidea</taxon>
        <taxon>Ancylostomatidae</taxon>
        <taxon>Ancylostomatinae</taxon>
        <taxon>Ancylostoma</taxon>
    </lineage>
</organism>
<gene>
    <name evidence="1" type="primary">Acey_s0699.g1633</name>
    <name evidence="1" type="ORF">Y032_0699g1633</name>
</gene>
<name>A0A016WFY7_9BILA</name>
<sequence length="93" mass="10484">MIAWPRSNYAMGMPRRSVTPLCSELQTVVDKVRDRTRPTLVVCCTSRGSGESRCIGFPPCLCPARRLPRRSRQPEWAARGPAPYLRLLIVVCI</sequence>
<dbReference type="AlphaFoldDB" id="A0A016WFY7"/>
<proteinExistence type="predicted"/>
<reference evidence="2" key="1">
    <citation type="journal article" date="2015" name="Nat. Genet.">
        <title>The genome and transcriptome of the zoonotic hookworm Ancylostoma ceylanicum identify infection-specific gene families.</title>
        <authorList>
            <person name="Schwarz E.M."/>
            <person name="Hu Y."/>
            <person name="Antoshechkin I."/>
            <person name="Miller M.M."/>
            <person name="Sternberg P.W."/>
            <person name="Aroian R.V."/>
        </authorList>
    </citation>
    <scope>NUCLEOTIDE SEQUENCE</scope>
    <source>
        <strain evidence="2">HY135</strain>
    </source>
</reference>
<evidence type="ECO:0000313" key="1">
    <source>
        <dbReference type="EMBL" id="EYC38744.1"/>
    </source>
</evidence>
<dbReference type="EMBL" id="JARK01000299">
    <property type="protein sequence ID" value="EYC38744.1"/>
    <property type="molecule type" value="Genomic_DNA"/>
</dbReference>